<dbReference type="EMBL" id="ANMO01000184">
    <property type="protein sequence ID" value="EMB15268.1"/>
    <property type="molecule type" value="Genomic_DNA"/>
</dbReference>
<protein>
    <submittedName>
        <fullName evidence="1">Uncharacterized protein</fullName>
    </submittedName>
</protein>
<evidence type="ECO:0000313" key="1">
    <source>
        <dbReference type="EMBL" id="EMB15268.1"/>
    </source>
</evidence>
<evidence type="ECO:0000313" key="2">
    <source>
        <dbReference type="Proteomes" id="UP000011529"/>
    </source>
</evidence>
<reference evidence="1" key="2">
    <citation type="journal article" date="2013" name="Mar. Genomics">
        <title>Expression of sulfatases in Rhodopirellula baltica and the diversity of sulfatases in the genus Rhodopirellula.</title>
        <authorList>
            <person name="Wegner C.E."/>
            <person name="Richter-Heitmann T."/>
            <person name="Klindworth A."/>
            <person name="Klockow C."/>
            <person name="Richter M."/>
            <person name="Achstetter T."/>
            <person name="Glockner F.O."/>
            <person name="Harder J."/>
        </authorList>
    </citation>
    <scope>NUCLEOTIDE SEQUENCE [LARGE SCALE GENOMIC DNA]</scope>
    <source>
        <strain evidence="1">6C</strain>
    </source>
</reference>
<sequence length="62" mass="6823">MIRSPFNDGIQLGSGMKHHAILQWQCLYYTLDGSCPITSYSFCRETCGAFVALQHGPVTPSS</sequence>
<dbReference type="AlphaFoldDB" id="M2B0G0"/>
<accession>M2B0G0</accession>
<gene>
    <name evidence="1" type="ORF">RE6C_04002</name>
</gene>
<reference evidence="1" key="1">
    <citation type="submission" date="2012-11" db="EMBL/GenBank/DDBJ databases">
        <title>Permanent draft genomes of Rhodopirellula europaea strain SH398 and 6C.</title>
        <authorList>
            <person name="Richter M."/>
            <person name="Richter-Heitmann T."/>
            <person name="Frank C."/>
            <person name="Harder J."/>
            <person name="Glockner F.O."/>
        </authorList>
    </citation>
    <scope>NUCLEOTIDE SEQUENCE</scope>
    <source>
        <strain evidence="1">6C</strain>
    </source>
</reference>
<comment type="caution">
    <text evidence="1">The sequence shown here is derived from an EMBL/GenBank/DDBJ whole genome shotgun (WGS) entry which is preliminary data.</text>
</comment>
<dbReference type="Proteomes" id="UP000011529">
    <property type="component" value="Unassembled WGS sequence"/>
</dbReference>
<name>M2B0G0_9BACT</name>
<keyword evidence="2" id="KW-1185">Reference proteome</keyword>
<proteinExistence type="predicted"/>
<organism evidence="1 2">
    <name type="scientific">Rhodopirellula europaea 6C</name>
    <dbReference type="NCBI Taxonomy" id="1263867"/>
    <lineage>
        <taxon>Bacteria</taxon>
        <taxon>Pseudomonadati</taxon>
        <taxon>Planctomycetota</taxon>
        <taxon>Planctomycetia</taxon>
        <taxon>Pirellulales</taxon>
        <taxon>Pirellulaceae</taxon>
        <taxon>Rhodopirellula</taxon>
    </lineage>
</organism>